<name>A0A0W8F017_9ZZZZ</name>
<protein>
    <submittedName>
        <fullName evidence="2">Uncharacterized protein</fullName>
    </submittedName>
</protein>
<comment type="caution">
    <text evidence="2">The sequence shown here is derived from an EMBL/GenBank/DDBJ whole genome shotgun (WGS) entry which is preliminary data.</text>
</comment>
<evidence type="ECO:0000256" key="1">
    <source>
        <dbReference type="SAM" id="MobiDB-lite"/>
    </source>
</evidence>
<dbReference type="EMBL" id="LNQE01001687">
    <property type="protein sequence ID" value="KUG14213.1"/>
    <property type="molecule type" value="Genomic_DNA"/>
</dbReference>
<organism evidence="2">
    <name type="scientific">hydrocarbon metagenome</name>
    <dbReference type="NCBI Taxonomy" id="938273"/>
    <lineage>
        <taxon>unclassified sequences</taxon>
        <taxon>metagenomes</taxon>
        <taxon>ecological metagenomes</taxon>
    </lineage>
</organism>
<reference evidence="2" key="1">
    <citation type="journal article" date="2015" name="Proc. Natl. Acad. Sci. U.S.A.">
        <title>Networks of energetic and metabolic interactions define dynamics in microbial communities.</title>
        <authorList>
            <person name="Embree M."/>
            <person name="Liu J.K."/>
            <person name="Al-Bassam M.M."/>
            <person name="Zengler K."/>
        </authorList>
    </citation>
    <scope>NUCLEOTIDE SEQUENCE</scope>
</reference>
<proteinExistence type="predicted"/>
<feature type="region of interest" description="Disordered" evidence="1">
    <location>
        <begin position="18"/>
        <end position="70"/>
    </location>
</feature>
<evidence type="ECO:0000313" key="2">
    <source>
        <dbReference type="EMBL" id="KUG14213.1"/>
    </source>
</evidence>
<accession>A0A0W8F017</accession>
<sequence>MMPSPDIPVHEHHLVGFAGRIPPAGDTQYRDSMPAPEGRRNFPSGSLAGRSRHGASLLQGKPDGTPCRST</sequence>
<gene>
    <name evidence="2" type="ORF">ASZ90_016144</name>
</gene>
<dbReference type="AlphaFoldDB" id="A0A0W8F017"/>